<sequence length="199" mass="22923">MNTRARAMDDNHPQILSRNELIVSGIKNGYLIIKDNRIEYVNSKKDYIMSDPEEEVRAATYVQLVEDYGYSPKRIDVEVYAPRREPKLPADIVVFEDDKKTHPYIVIEVKAISGKAQIDEAKREGLGNCNLLNAKYLLLVCGDEILSYDIMKKPSLVNLDKYKIADIPKKYGKIPKYKFMKGDSEWELRKASFNELSNN</sequence>
<dbReference type="Pfam" id="PF13588">
    <property type="entry name" value="HSDR_N_2"/>
    <property type="match status" value="1"/>
</dbReference>
<gene>
    <name evidence="2" type="ORF">S01H4_40272</name>
</gene>
<dbReference type="InterPro" id="IPR029464">
    <property type="entry name" value="HSDR_N"/>
</dbReference>
<accession>X1D8X8</accession>
<dbReference type="AlphaFoldDB" id="X1D8X8"/>
<reference evidence="2" key="1">
    <citation type="journal article" date="2014" name="Front. Microbiol.">
        <title>High frequency of phylogenetically diverse reductive dehalogenase-homologous genes in deep subseafloor sedimentary metagenomes.</title>
        <authorList>
            <person name="Kawai M."/>
            <person name="Futagami T."/>
            <person name="Toyoda A."/>
            <person name="Takaki Y."/>
            <person name="Nishi S."/>
            <person name="Hori S."/>
            <person name="Arai W."/>
            <person name="Tsubouchi T."/>
            <person name="Morono Y."/>
            <person name="Uchiyama I."/>
            <person name="Ito T."/>
            <person name="Fujiyama A."/>
            <person name="Inagaki F."/>
            <person name="Takami H."/>
        </authorList>
    </citation>
    <scope>NUCLEOTIDE SEQUENCE</scope>
    <source>
        <strain evidence="2">Expedition CK06-06</strain>
    </source>
</reference>
<dbReference type="EMBL" id="BART01021912">
    <property type="protein sequence ID" value="GAH04760.1"/>
    <property type="molecule type" value="Genomic_DNA"/>
</dbReference>
<organism evidence="2">
    <name type="scientific">marine sediment metagenome</name>
    <dbReference type="NCBI Taxonomy" id="412755"/>
    <lineage>
        <taxon>unclassified sequences</taxon>
        <taxon>metagenomes</taxon>
        <taxon>ecological metagenomes</taxon>
    </lineage>
</organism>
<feature type="non-terminal residue" evidence="2">
    <location>
        <position position="199"/>
    </location>
</feature>
<comment type="caution">
    <text evidence="2">The sequence shown here is derived from an EMBL/GenBank/DDBJ whole genome shotgun (WGS) entry which is preliminary data.</text>
</comment>
<evidence type="ECO:0000259" key="1">
    <source>
        <dbReference type="Pfam" id="PF13588"/>
    </source>
</evidence>
<evidence type="ECO:0000313" key="2">
    <source>
        <dbReference type="EMBL" id="GAH04760.1"/>
    </source>
</evidence>
<feature type="domain" description="Type I restriction enzyme R protein N-terminal" evidence="1">
    <location>
        <begin position="52"/>
        <end position="155"/>
    </location>
</feature>
<name>X1D8X8_9ZZZZ</name>
<proteinExistence type="predicted"/>
<protein>
    <recommendedName>
        <fullName evidence="1">Type I restriction enzyme R protein N-terminal domain-containing protein</fullName>
    </recommendedName>
</protein>